<feature type="non-terminal residue" evidence="1">
    <location>
        <position position="1"/>
    </location>
</feature>
<evidence type="ECO:0000313" key="2">
    <source>
        <dbReference type="Proteomes" id="UP000823941"/>
    </source>
</evidence>
<proteinExistence type="predicted"/>
<keyword evidence="2" id="KW-1185">Reference proteome</keyword>
<dbReference type="Proteomes" id="UP000823941">
    <property type="component" value="Chromosome 5"/>
</dbReference>
<evidence type="ECO:0000313" key="1">
    <source>
        <dbReference type="EMBL" id="KAG7310259.1"/>
    </source>
</evidence>
<sequence length="70" mass="7126">GIKVLSSAFAGCTKSACVAGGAAAASVPRVPRRRSLAPIRRRPASSATIQVCATIRECGQVIVSVMVSID</sequence>
<protein>
    <submittedName>
        <fullName evidence="1">Uncharacterized protein</fullName>
    </submittedName>
</protein>
<name>A0ABQ7QZ28_PLUXY</name>
<reference evidence="1 2" key="1">
    <citation type="submission" date="2021-06" db="EMBL/GenBank/DDBJ databases">
        <title>A haploid diamondback moth (Plutella xylostella L.) genome assembly resolves 31 chromosomes and identifies a diamide resistance mutation.</title>
        <authorList>
            <person name="Ward C.M."/>
            <person name="Perry K.D."/>
            <person name="Baker G."/>
            <person name="Powis K."/>
            <person name="Heckel D.G."/>
            <person name="Baxter S.W."/>
        </authorList>
    </citation>
    <scope>NUCLEOTIDE SEQUENCE [LARGE SCALE GENOMIC DNA]</scope>
    <source>
        <strain evidence="1 2">LV</strain>
        <tissue evidence="1">Single pupa</tissue>
    </source>
</reference>
<dbReference type="EMBL" id="JAHIBW010000005">
    <property type="protein sequence ID" value="KAG7310259.1"/>
    <property type="molecule type" value="Genomic_DNA"/>
</dbReference>
<organism evidence="1 2">
    <name type="scientific">Plutella xylostella</name>
    <name type="common">Diamondback moth</name>
    <name type="synonym">Plutella maculipennis</name>
    <dbReference type="NCBI Taxonomy" id="51655"/>
    <lineage>
        <taxon>Eukaryota</taxon>
        <taxon>Metazoa</taxon>
        <taxon>Ecdysozoa</taxon>
        <taxon>Arthropoda</taxon>
        <taxon>Hexapoda</taxon>
        <taxon>Insecta</taxon>
        <taxon>Pterygota</taxon>
        <taxon>Neoptera</taxon>
        <taxon>Endopterygota</taxon>
        <taxon>Lepidoptera</taxon>
        <taxon>Glossata</taxon>
        <taxon>Ditrysia</taxon>
        <taxon>Yponomeutoidea</taxon>
        <taxon>Plutellidae</taxon>
        <taxon>Plutella</taxon>
    </lineage>
</organism>
<accession>A0ABQ7QZ28</accession>
<comment type="caution">
    <text evidence="1">The sequence shown here is derived from an EMBL/GenBank/DDBJ whole genome shotgun (WGS) entry which is preliminary data.</text>
</comment>
<gene>
    <name evidence="1" type="ORF">JYU34_003009</name>
</gene>